<feature type="compositionally biased region" description="Polar residues" evidence="1">
    <location>
        <begin position="104"/>
        <end position="113"/>
    </location>
</feature>
<sequence length="414" mass="45432">MTGNNYSSELRAEREHYLQLVSTDTAPHGRQEEIRNALLFSFGVLALQNGGATSNSKKGKAKEISPIFPQYAFLGLCVENPEDEEDDGTVDTEPETMSHKTDPESTAAQSNVRSDQTADPIILNINAPFSVFICGSQGSGKSHTMSCMLEGCLSPDDRIGRLPNPLSGIVFYFAAADSAACEAAYLCSLGIKVIVPSTNLSKRQSIYSQLSGAKENLTVEELFFLDTHLNAASFQELMAFSNTAELLLYMMVVKQVLRNHVMGSANQRFDFFEIRNQIRDSLKKKVKKNAAPSDDPLKNLSPQQKTHLSQRLSLIDAMVKSSKNAGKDLFKAERNTLTITDLSDLFIDAAAAYALFKICMSVFLEDQSDIGRVVALDEAHNYLGAATVSKEFGEALLKAIREQRHIAARVIIAT</sequence>
<evidence type="ECO:0000256" key="1">
    <source>
        <dbReference type="SAM" id="MobiDB-lite"/>
    </source>
</evidence>
<proteinExistence type="predicted"/>
<reference evidence="2" key="1">
    <citation type="journal article" date="2020" name="Stud. Mycol.">
        <title>101 Dothideomycetes genomes: a test case for predicting lifestyles and emergence of pathogens.</title>
        <authorList>
            <person name="Haridas S."/>
            <person name="Albert R."/>
            <person name="Binder M."/>
            <person name="Bloem J."/>
            <person name="Labutti K."/>
            <person name="Salamov A."/>
            <person name="Andreopoulos B."/>
            <person name="Baker S."/>
            <person name="Barry K."/>
            <person name="Bills G."/>
            <person name="Bluhm B."/>
            <person name="Cannon C."/>
            <person name="Castanera R."/>
            <person name="Culley D."/>
            <person name="Daum C."/>
            <person name="Ezra D."/>
            <person name="Gonzalez J."/>
            <person name="Henrissat B."/>
            <person name="Kuo A."/>
            <person name="Liang C."/>
            <person name="Lipzen A."/>
            <person name="Lutzoni F."/>
            <person name="Magnuson J."/>
            <person name="Mondo S."/>
            <person name="Nolan M."/>
            <person name="Ohm R."/>
            <person name="Pangilinan J."/>
            <person name="Park H.-J."/>
            <person name="Ramirez L."/>
            <person name="Alfaro M."/>
            <person name="Sun H."/>
            <person name="Tritt A."/>
            <person name="Yoshinaga Y."/>
            <person name="Zwiers L.-H."/>
            <person name="Turgeon B."/>
            <person name="Goodwin S."/>
            <person name="Spatafora J."/>
            <person name="Crous P."/>
            <person name="Grigoriev I."/>
        </authorList>
    </citation>
    <scope>NUCLEOTIDE SEQUENCE</scope>
    <source>
        <strain evidence="2">CBS 133067</strain>
    </source>
</reference>
<feature type="region of interest" description="Disordered" evidence="1">
    <location>
        <begin position="82"/>
        <end position="113"/>
    </location>
</feature>
<comment type="caution">
    <text evidence="2">The sequence shown here is derived from an EMBL/GenBank/DDBJ whole genome shotgun (WGS) entry which is preliminary data.</text>
</comment>
<dbReference type="Proteomes" id="UP000799772">
    <property type="component" value="Unassembled WGS sequence"/>
</dbReference>
<evidence type="ECO:0000313" key="3">
    <source>
        <dbReference type="Proteomes" id="UP000799772"/>
    </source>
</evidence>
<gene>
    <name evidence="2" type="ORF">NA57DRAFT_76748</name>
</gene>
<dbReference type="EMBL" id="ML978127">
    <property type="protein sequence ID" value="KAF2097948.1"/>
    <property type="molecule type" value="Genomic_DNA"/>
</dbReference>
<dbReference type="OrthoDB" id="2316594at2759"/>
<dbReference type="InterPro" id="IPR027417">
    <property type="entry name" value="P-loop_NTPase"/>
</dbReference>
<keyword evidence="3" id="KW-1185">Reference proteome</keyword>
<organism evidence="2 3">
    <name type="scientific">Rhizodiscina lignyota</name>
    <dbReference type="NCBI Taxonomy" id="1504668"/>
    <lineage>
        <taxon>Eukaryota</taxon>
        <taxon>Fungi</taxon>
        <taxon>Dikarya</taxon>
        <taxon>Ascomycota</taxon>
        <taxon>Pezizomycotina</taxon>
        <taxon>Dothideomycetes</taxon>
        <taxon>Pleosporomycetidae</taxon>
        <taxon>Aulographales</taxon>
        <taxon>Rhizodiscinaceae</taxon>
        <taxon>Rhizodiscina</taxon>
    </lineage>
</organism>
<dbReference type="SUPFAM" id="SSF52540">
    <property type="entry name" value="P-loop containing nucleoside triphosphate hydrolases"/>
    <property type="match status" value="1"/>
</dbReference>
<protein>
    <submittedName>
        <fullName evidence="2">Uncharacterized protein</fullName>
    </submittedName>
</protein>
<feature type="compositionally biased region" description="Acidic residues" evidence="1">
    <location>
        <begin position="82"/>
        <end position="94"/>
    </location>
</feature>
<name>A0A9P4M5D7_9PEZI</name>
<evidence type="ECO:0000313" key="2">
    <source>
        <dbReference type="EMBL" id="KAF2097948.1"/>
    </source>
</evidence>
<dbReference type="AlphaFoldDB" id="A0A9P4M5D7"/>
<accession>A0A9P4M5D7</accession>